<gene>
    <name evidence="1" type="ORF">PsorP6_012777</name>
</gene>
<accession>A0ACC0WJ34</accession>
<dbReference type="Proteomes" id="UP001163321">
    <property type="component" value="Chromosome 13"/>
</dbReference>
<protein>
    <submittedName>
        <fullName evidence="1">Uncharacterized protein</fullName>
    </submittedName>
</protein>
<comment type="caution">
    <text evidence="1">The sequence shown here is derived from an EMBL/GenBank/DDBJ whole genome shotgun (WGS) entry which is preliminary data.</text>
</comment>
<reference evidence="1 2" key="1">
    <citation type="journal article" date="2022" name="bioRxiv">
        <title>The genome of the oomycete Peronosclerospora sorghi, a cosmopolitan pathogen of maize and sorghum, is inflated with dispersed pseudogenes.</title>
        <authorList>
            <person name="Fletcher K."/>
            <person name="Martin F."/>
            <person name="Isakeit T."/>
            <person name="Cavanaugh K."/>
            <person name="Magill C."/>
            <person name="Michelmore R."/>
        </authorList>
    </citation>
    <scope>NUCLEOTIDE SEQUENCE [LARGE SCALE GENOMIC DNA]</scope>
    <source>
        <strain evidence="1">P6</strain>
    </source>
</reference>
<evidence type="ECO:0000313" key="1">
    <source>
        <dbReference type="EMBL" id="KAI9917928.1"/>
    </source>
</evidence>
<evidence type="ECO:0000313" key="2">
    <source>
        <dbReference type="Proteomes" id="UP001163321"/>
    </source>
</evidence>
<name>A0ACC0WJ34_9STRA</name>
<keyword evidence="2" id="KW-1185">Reference proteome</keyword>
<proteinExistence type="predicted"/>
<organism evidence="1 2">
    <name type="scientific">Peronosclerospora sorghi</name>
    <dbReference type="NCBI Taxonomy" id="230839"/>
    <lineage>
        <taxon>Eukaryota</taxon>
        <taxon>Sar</taxon>
        <taxon>Stramenopiles</taxon>
        <taxon>Oomycota</taxon>
        <taxon>Peronosporomycetes</taxon>
        <taxon>Peronosporales</taxon>
        <taxon>Peronosporaceae</taxon>
        <taxon>Peronosclerospora</taxon>
    </lineage>
</organism>
<dbReference type="EMBL" id="CM047592">
    <property type="protein sequence ID" value="KAI9917928.1"/>
    <property type="molecule type" value="Genomic_DNA"/>
</dbReference>
<sequence>MVQGQHLAAPYHATPWFFLCGPIALNTFVLGLALNVHVFQIKDVAFDRVLDMKRDEVPSARGLFQTAIVLFLVQSLLFQGEATRRGDAFGVDEMHMELLFLGYTFVVTALLVCPLDVLHYKFRMYVVRNVVRCLWPFQRFSLQLATHVTPFAEVFIADGMTSLSKFIQDLSIALLLFVLSWTSEPDKLRELYASKLKESPLPYFAASAPYIIRATQCLLSFQRTRSVNDRFLHLLNTMKYCSSLLVISVGAYPMLLGHAARPEQSSFFLLCAVFNSLYSFLWDVIMDWGLGQPKVPRRVAFLRHHLVYPRSVYYLIMVLDFMLRIMWVTKWWDWMPRGEHFKLVSQVAEVVRRILWNLIRVEWQCIKADVLASKKESADAGELAQSIEQLPLLNQGNDDVPRLRLLSRPSSFSAENSGNDESRTLTQSPSSSGELLVEVMPRAVDADIAVEEKARQKKGGASVAAVPVASYTGKPLATLISRRDVAASTDPSRASRPTQATLEVHEMEHGNDRYY</sequence>